<evidence type="ECO:0000313" key="2">
    <source>
        <dbReference type="EMBL" id="KAF4867066.1"/>
    </source>
</evidence>
<keyword evidence="3" id="KW-1185">Reference proteome</keyword>
<protein>
    <recommendedName>
        <fullName evidence="4">Ankyrin repeat protein</fullName>
    </recommendedName>
</protein>
<dbReference type="AlphaFoldDB" id="A0A9P5F5Y9"/>
<dbReference type="Proteomes" id="UP000711996">
    <property type="component" value="Unassembled WGS sequence"/>
</dbReference>
<reference evidence="2" key="1">
    <citation type="submission" date="2019-06" db="EMBL/GenBank/DDBJ databases">
        <authorList>
            <person name="Gan P."/>
            <person name="Shirasu K."/>
        </authorList>
    </citation>
    <scope>NUCLEOTIDE SEQUENCE [LARGE SCALE GENOMIC DNA]</scope>
    <source>
        <strain evidence="2">CAD2</strain>
    </source>
</reference>
<evidence type="ECO:0000256" key="1">
    <source>
        <dbReference type="SAM" id="Coils"/>
    </source>
</evidence>
<accession>A0A9P5F5Y9</accession>
<dbReference type="InterPro" id="IPR036770">
    <property type="entry name" value="Ankyrin_rpt-contain_sf"/>
</dbReference>
<gene>
    <name evidence="2" type="ORF">CGCSCA2_v000469</name>
</gene>
<dbReference type="Gene3D" id="1.25.40.20">
    <property type="entry name" value="Ankyrin repeat-containing domain"/>
    <property type="match status" value="1"/>
</dbReference>
<dbReference type="SUPFAM" id="SSF48403">
    <property type="entry name" value="Ankyrin repeat"/>
    <property type="match status" value="1"/>
</dbReference>
<proteinExistence type="predicted"/>
<sequence length="293" mass="33411">MGDWPTETSLYHQVMRKLVSHNTDIHGPFRPLIDNAHESRRHFEKLASMPITTAEVLNLPNLQIRILRQDEMSVSQILKDNPSSVSEVNCFGQNSVHIAVGVGNLKVLQIILRYADALSLNAQDYASGRGRYAIEYAAISQFHSGCHDTEDVQCNCCDILDALLQEGIQDWDSEKVEEVMEEQEEEFLHLEELLEDLKQDYKESPDLGTFVDSYWGPKVSAVMNELNARKLDEHDMRAAQELGITWHSFQDEFEEEDYSGSTNLDYWMERLNAIVPEPDSDIPSAPDLPMHDS</sequence>
<name>A0A9P5F5Y9_COLSI</name>
<organism evidence="2 3">
    <name type="scientific">Colletotrichum siamense</name>
    <name type="common">Anthracnose fungus</name>
    <dbReference type="NCBI Taxonomy" id="690259"/>
    <lineage>
        <taxon>Eukaryota</taxon>
        <taxon>Fungi</taxon>
        <taxon>Dikarya</taxon>
        <taxon>Ascomycota</taxon>
        <taxon>Pezizomycotina</taxon>
        <taxon>Sordariomycetes</taxon>
        <taxon>Hypocreomycetidae</taxon>
        <taxon>Glomerellales</taxon>
        <taxon>Glomerellaceae</taxon>
        <taxon>Colletotrichum</taxon>
        <taxon>Colletotrichum gloeosporioides species complex</taxon>
    </lineage>
</organism>
<dbReference type="OrthoDB" id="4851420at2759"/>
<comment type="caution">
    <text evidence="2">The sequence shown here is derived from an EMBL/GenBank/DDBJ whole genome shotgun (WGS) entry which is preliminary data.</text>
</comment>
<feature type="coiled-coil region" evidence="1">
    <location>
        <begin position="173"/>
        <end position="200"/>
    </location>
</feature>
<evidence type="ECO:0008006" key="4">
    <source>
        <dbReference type="Google" id="ProtNLM"/>
    </source>
</evidence>
<keyword evidence="1" id="KW-0175">Coiled coil</keyword>
<dbReference type="EMBL" id="QPMT01000001">
    <property type="protein sequence ID" value="KAF4867066.1"/>
    <property type="molecule type" value="Genomic_DNA"/>
</dbReference>
<evidence type="ECO:0000313" key="3">
    <source>
        <dbReference type="Proteomes" id="UP000711996"/>
    </source>
</evidence>